<keyword evidence="12" id="KW-1185">Reference proteome</keyword>
<dbReference type="PANTHER" id="PTHR45790">
    <property type="entry name" value="SIROHEME SYNTHASE-RELATED"/>
    <property type="match status" value="1"/>
</dbReference>
<evidence type="ECO:0000256" key="5">
    <source>
        <dbReference type="ARBA" id="ARBA00022679"/>
    </source>
</evidence>
<dbReference type="Gene3D" id="3.40.1010.10">
    <property type="entry name" value="Cobalt-precorrin-4 Transmethylase, Domain 1"/>
    <property type="match status" value="1"/>
</dbReference>
<dbReference type="EC" id="2.1.1.107" evidence="3"/>
<proteinExistence type="inferred from homology"/>
<evidence type="ECO:0000256" key="3">
    <source>
        <dbReference type="ARBA" id="ARBA00012162"/>
    </source>
</evidence>
<dbReference type="Gene3D" id="3.30.950.10">
    <property type="entry name" value="Methyltransferase, Cobalt-precorrin-4 Transmethylase, Domain 2"/>
    <property type="match status" value="1"/>
</dbReference>
<sequence>MMTLEYLRSALPSVGIFNFWPRTSTPVNLRSSQGHVDLVGAGPGDPDLITRKGWKALLKADVIVYDALVSDALMHEIPGHIRRLYVGKQKGQHSVSQSRICTLLVELAREGQRVVRLKGGDPLVFGRLTEEMDALRAADIPFSIVPGITAAAGCAASCGIPLTERVTAPRLRLITAHSCDDRPIEWADLARRDETLVFYMGLSMADTISTQLRHYGLPDDWPVLLVERGTHADQRALRTTLATMSTTIVQHALKSPTLILVGKVIEHYRPEQDLALAAKMFALQRTESR</sequence>
<dbReference type="RefSeq" id="WP_239040112.1">
    <property type="nucleotide sequence ID" value="NZ_BAAAEY010000008.1"/>
</dbReference>
<evidence type="ECO:0000256" key="7">
    <source>
        <dbReference type="ARBA" id="ARBA00023244"/>
    </source>
</evidence>
<dbReference type="InterPro" id="IPR014776">
    <property type="entry name" value="4pyrrole_Mease_sub2"/>
</dbReference>
<reference evidence="11 12" key="1">
    <citation type="submission" date="2017-05" db="EMBL/GenBank/DDBJ databases">
        <authorList>
            <person name="Varghese N."/>
            <person name="Submissions S."/>
        </authorList>
    </citation>
    <scope>NUCLEOTIDE SEQUENCE [LARGE SCALE GENOMIC DNA]</scope>
    <source>
        <strain evidence="11 12">CGMCC 1.7287</strain>
    </source>
</reference>
<comment type="similarity">
    <text evidence="2 9">Belongs to the precorrin methyltransferase family.</text>
</comment>
<evidence type="ECO:0000256" key="6">
    <source>
        <dbReference type="ARBA" id="ARBA00022691"/>
    </source>
</evidence>
<dbReference type="NCBIfam" id="TIGR01469">
    <property type="entry name" value="cobA_cysG_Cterm"/>
    <property type="match status" value="1"/>
</dbReference>
<gene>
    <name evidence="11" type="ORF">SAMN04487964_11249</name>
</gene>
<dbReference type="InterPro" id="IPR035996">
    <property type="entry name" value="4pyrrol_Methylase_sf"/>
</dbReference>
<comment type="pathway">
    <text evidence="1">Cofactor biosynthesis; adenosylcobalamin biosynthesis.</text>
</comment>
<evidence type="ECO:0000313" key="11">
    <source>
        <dbReference type="EMBL" id="SMR76679.1"/>
    </source>
</evidence>
<dbReference type="InterPro" id="IPR000878">
    <property type="entry name" value="4pyrrol_Mease"/>
</dbReference>
<dbReference type="InterPro" id="IPR006366">
    <property type="entry name" value="CobA/CysG_C"/>
</dbReference>
<dbReference type="Proteomes" id="UP001159257">
    <property type="component" value="Unassembled WGS sequence"/>
</dbReference>
<dbReference type="InterPro" id="IPR003043">
    <property type="entry name" value="Uropor_MeTrfase_CS"/>
</dbReference>
<dbReference type="Pfam" id="PF00590">
    <property type="entry name" value="TP_methylase"/>
    <property type="match status" value="1"/>
</dbReference>
<dbReference type="EMBL" id="FXWV01000012">
    <property type="protein sequence ID" value="SMR76679.1"/>
    <property type="molecule type" value="Genomic_DNA"/>
</dbReference>
<evidence type="ECO:0000256" key="2">
    <source>
        <dbReference type="ARBA" id="ARBA00005879"/>
    </source>
</evidence>
<keyword evidence="4 9" id="KW-0489">Methyltransferase</keyword>
<dbReference type="InterPro" id="IPR014777">
    <property type="entry name" value="4pyrrole_Mease_sub1"/>
</dbReference>
<dbReference type="InterPro" id="IPR050161">
    <property type="entry name" value="Siro_Cobalamin_biosynth"/>
</dbReference>
<keyword evidence="7" id="KW-0627">Porphyrin biosynthesis</keyword>
<name>A0ABY1S2G3_9GAMM</name>
<keyword evidence="6" id="KW-0949">S-adenosyl-L-methionine</keyword>
<dbReference type="SUPFAM" id="SSF53790">
    <property type="entry name" value="Tetrapyrrole methylase"/>
    <property type="match status" value="1"/>
</dbReference>
<evidence type="ECO:0000259" key="10">
    <source>
        <dbReference type="Pfam" id="PF00590"/>
    </source>
</evidence>
<comment type="pathway">
    <text evidence="8">Porphyrin-containing compound metabolism; siroheme biosynthesis; precorrin-2 from uroporphyrinogen III: step 1/1.</text>
</comment>
<evidence type="ECO:0000256" key="1">
    <source>
        <dbReference type="ARBA" id="ARBA00004953"/>
    </source>
</evidence>
<evidence type="ECO:0000256" key="8">
    <source>
        <dbReference type="ARBA" id="ARBA00025705"/>
    </source>
</evidence>
<accession>A0ABY1S2G3</accession>
<dbReference type="PANTHER" id="PTHR45790:SF1">
    <property type="entry name" value="SIROHEME SYNTHASE"/>
    <property type="match status" value="1"/>
</dbReference>
<organism evidence="11 12">
    <name type="scientific">Marinobacterium sediminicola</name>
    <dbReference type="NCBI Taxonomy" id="518898"/>
    <lineage>
        <taxon>Bacteria</taxon>
        <taxon>Pseudomonadati</taxon>
        <taxon>Pseudomonadota</taxon>
        <taxon>Gammaproteobacteria</taxon>
        <taxon>Oceanospirillales</taxon>
        <taxon>Oceanospirillaceae</taxon>
        <taxon>Marinobacterium</taxon>
    </lineage>
</organism>
<evidence type="ECO:0000256" key="4">
    <source>
        <dbReference type="ARBA" id="ARBA00022603"/>
    </source>
</evidence>
<evidence type="ECO:0000313" key="12">
    <source>
        <dbReference type="Proteomes" id="UP001159257"/>
    </source>
</evidence>
<dbReference type="CDD" id="cd11642">
    <property type="entry name" value="SUMT"/>
    <property type="match status" value="1"/>
</dbReference>
<dbReference type="NCBIfam" id="NF004790">
    <property type="entry name" value="PRK06136.1"/>
    <property type="match status" value="1"/>
</dbReference>
<evidence type="ECO:0000256" key="9">
    <source>
        <dbReference type="RuleBase" id="RU003960"/>
    </source>
</evidence>
<comment type="caution">
    <text evidence="11">The sequence shown here is derived from an EMBL/GenBank/DDBJ whole genome shotgun (WGS) entry which is preliminary data.</text>
</comment>
<feature type="domain" description="Tetrapyrrole methylase" evidence="10">
    <location>
        <begin position="38"/>
        <end position="243"/>
    </location>
</feature>
<protein>
    <recommendedName>
        <fullName evidence="3">uroporphyrinogen-III C-methyltransferase</fullName>
        <ecNumber evidence="3">2.1.1.107</ecNumber>
    </recommendedName>
</protein>
<dbReference type="PROSITE" id="PS00840">
    <property type="entry name" value="SUMT_2"/>
    <property type="match status" value="1"/>
</dbReference>
<keyword evidence="5 9" id="KW-0808">Transferase</keyword>